<proteinExistence type="predicted"/>
<dbReference type="InterPro" id="IPR036508">
    <property type="entry name" value="Chitin-bd_dom_sf"/>
</dbReference>
<organism evidence="2">
    <name type="scientific">Haematobia irritans</name>
    <name type="common">Horn fly</name>
    <name type="synonym">Conops irritans</name>
    <dbReference type="NCBI Taxonomy" id="7368"/>
    <lineage>
        <taxon>Eukaryota</taxon>
        <taxon>Metazoa</taxon>
        <taxon>Ecdysozoa</taxon>
        <taxon>Arthropoda</taxon>
        <taxon>Hexapoda</taxon>
        <taxon>Insecta</taxon>
        <taxon>Pterygota</taxon>
        <taxon>Neoptera</taxon>
        <taxon>Endopterygota</taxon>
        <taxon>Diptera</taxon>
        <taxon>Brachycera</taxon>
        <taxon>Muscomorpha</taxon>
        <taxon>Muscoidea</taxon>
        <taxon>Muscidae</taxon>
        <taxon>Haematobia</taxon>
    </lineage>
</organism>
<sequence length="92" mass="10330">MKFFTCLSFLACLLCGALACDPDSNNMPNCATNALNIPVRNFWDPTAYWMCKSNGDNAELIRCPDAHLFDSAKGECIMWNEWTWTNPCPESA</sequence>
<evidence type="ECO:0000256" key="1">
    <source>
        <dbReference type="SAM" id="SignalP"/>
    </source>
</evidence>
<dbReference type="EMBL" id="GFDG01002478">
    <property type="protein sequence ID" value="JAV16321.1"/>
    <property type="molecule type" value="Transcribed_RNA"/>
</dbReference>
<dbReference type="GO" id="GO:0008061">
    <property type="term" value="F:chitin binding"/>
    <property type="evidence" value="ECO:0007669"/>
    <property type="project" value="InterPro"/>
</dbReference>
<dbReference type="PANTHER" id="PTHR20987:SF0">
    <property type="entry name" value="CHITIN-BINDING TYPE-2 DOMAIN-CONTAINING PROTEIN-RELATED"/>
    <property type="match status" value="1"/>
</dbReference>
<dbReference type="PROSITE" id="PS51257">
    <property type="entry name" value="PROKAR_LIPOPROTEIN"/>
    <property type="match status" value="1"/>
</dbReference>
<keyword evidence="1" id="KW-0732">Signal</keyword>
<reference evidence="2" key="1">
    <citation type="submission" date="2017-01" db="EMBL/GenBank/DDBJ databases">
        <title>An insight into the sialome and mialome of the horn fly, Haematobia irritans.</title>
        <authorList>
            <person name="Breijo M."/>
            <person name="Boiani M."/>
            <person name="Ures X."/>
            <person name="Rocha S."/>
            <person name="Sequeira M."/>
            <person name="Ribeiro J.M."/>
        </authorList>
    </citation>
    <scope>NUCLEOTIDE SEQUENCE</scope>
</reference>
<name>A0A1L8EC56_HAEIR</name>
<protein>
    <submittedName>
        <fullName evidence="2">Putative secreted protein</fullName>
    </submittedName>
</protein>
<feature type="signal peptide" evidence="1">
    <location>
        <begin position="1"/>
        <end position="19"/>
    </location>
</feature>
<dbReference type="AlphaFoldDB" id="A0A1L8EC56"/>
<dbReference type="SUPFAM" id="SSF57625">
    <property type="entry name" value="Invertebrate chitin-binding proteins"/>
    <property type="match status" value="1"/>
</dbReference>
<accession>A0A1L8EC56</accession>
<feature type="chain" id="PRO_5012634621" evidence="1">
    <location>
        <begin position="20"/>
        <end position="92"/>
    </location>
</feature>
<dbReference type="PANTHER" id="PTHR20987">
    <property type="entry name" value="CHITIN-BINDING TYPE-2 DOMAIN-CONTAINING PROTEIN-RELATED"/>
    <property type="match status" value="1"/>
</dbReference>
<evidence type="ECO:0000313" key="2">
    <source>
        <dbReference type="EMBL" id="JAV16321.1"/>
    </source>
</evidence>